<dbReference type="AlphaFoldDB" id="A0A133VNN4"/>
<dbReference type="GO" id="GO:0005737">
    <property type="term" value="C:cytoplasm"/>
    <property type="evidence" value="ECO:0007669"/>
    <property type="project" value="UniProtKB-SubCell"/>
</dbReference>
<keyword evidence="2 3" id="KW-0804">Transcription</keyword>
<dbReference type="PIRSF" id="PIRSF000778">
    <property type="entry name" value="RpoK/RPB6"/>
    <property type="match status" value="1"/>
</dbReference>
<dbReference type="GO" id="GO:0003899">
    <property type="term" value="F:DNA-directed RNA polymerase activity"/>
    <property type="evidence" value="ECO:0007669"/>
    <property type="project" value="UniProtKB-UniRule"/>
</dbReference>
<dbReference type="SUPFAM" id="SSF63562">
    <property type="entry name" value="RPB6/omega subunit-like"/>
    <property type="match status" value="1"/>
</dbReference>
<keyword evidence="3" id="KW-0963">Cytoplasm</keyword>
<comment type="catalytic activity">
    <reaction evidence="3">
        <text>RNA(n) + a ribonucleoside 5'-triphosphate = RNA(n+1) + diphosphate</text>
        <dbReference type="Rhea" id="RHEA:21248"/>
        <dbReference type="Rhea" id="RHEA-COMP:14527"/>
        <dbReference type="Rhea" id="RHEA-COMP:17342"/>
        <dbReference type="ChEBI" id="CHEBI:33019"/>
        <dbReference type="ChEBI" id="CHEBI:61557"/>
        <dbReference type="ChEBI" id="CHEBI:140395"/>
        <dbReference type="EC" id="2.7.7.6"/>
    </reaction>
</comment>
<keyword evidence="5" id="KW-1185">Reference proteome</keyword>
<accession>A0A133VNN4</accession>
<keyword evidence="3 4" id="KW-0548">Nucleotidyltransferase</keyword>
<dbReference type="GO" id="GO:0000428">
    <property type="term" value="C:DNA-directed RNA polymerase complex"/>
    <property type="evidence" value="ECO:0007669"/>
    <property type="project" value="UniProtKB-KW"/>
</dbReference>
<dbReference type="InterPro" id="IPR020708">
    <property type="entry name" value="DNA-dir_RNA_polK_14-18kDa_CS"/>
</dbReference>
<dbReference type="HAMAP" id="MF_00192">
    <property type="entry name" value="RNApol_arch_Rpo6"/>
    <property type="match status" value="1"/>
</dbReference>
<dbReference type="NCBIfam" id="NF002208">
    <property type="entry name" value="PRK01099.1-3"/>
    <property type="match status" value="1"/>
</dbReference>
<organism evidence="4 5">
    <name type="scientific">candidate division MSBL1 archaeon SCGC-AAA382N08</name>
    <dbReference type="NCBI Taxonomy" id="1698285"/>
    <lineage>
        <taxon>Archaea</taxon>
        <taxon>Methanobacteriati</taxon>
        <taxon>Methanobacteriota</taxon>
        <taxon>candidate division MSBL1</taxon>
    </lineage>
</organism>
<keyword evidence="1 3" id="KW-0240">DNA-directed RNA polymerase</keyword>
<dbReference type="GO" id="GO:0042797">
    <property type="term" value="P:tRNA transcription by RNA polymerase III"/>
    <property type="evidence" value="ECO:0007669"/>
    <property type="project" value="TreeGrafter"/>
</dbReference>
<protein>
    <recommendedName>
        <fullName evidence="3">DNA-directed RNA polymerase subunit Rpo6</fullName>
        <ecNumber evidence="3">2.7.7.6</ecNumber>
    </recommendedName>
    <alternativeName>
        <fullName evidence="3">DNA-directed RNA polymerase subunit K</fullName>
    </alternativeName>
</protein>
<dbReference type="GO" id="GO:0006360">
    <property type="term" value="P:transcription by RNA polymerase I"/>
    <property type="evidence" value="ECO:0007669"/>
    <property type="project" value="TreeGrafter"/>
</dbReference>
<sequence length="70" mass="7915">MYPKKYTRFEKARVIGARAIQIELGAPVLIDPPEEITDSIDIASLEFENDAIPMTIVRRLPSGERISRES</sequence>
<dbReference type="Gene3D" id="3.90.940.10">
    <property type="match status" value="1"/>
</dbReference>
<keyword evidence="3 4" id="KW-0808">Transferase</keyword>
<evidence type="ECO:0000313" key="4">
    <source>
        <dbReference type="EMBL" id="KXB08056.1"/>
    </source>
</evidence>
<evidence type="ECO:0000256" key="3">
    <source>
        <dbReference type="HAMAP-Rule" id="MF_00192"/>
    </source>
</evidence>
<evidence type="ECO:0000313" key="5">
    <source>
        <dbReference type="Proteomes" id="UP000070175"/>
    </source>
</evidence>
<comment type="subcellular location">
    <subcellularLocation>
        <location evidence="3">Cytoplasm</location>
    </subcellularLocation>
</comment>
<dbReference type="Proteomes" id="UP000070175">
    <property type="component" value="Unassembled WGS sequence"/>
</dbReference>
<gene>
    <name evidence="3 4" type="primary">rpoK</name>
    <name evidence="3" type="synonym">rpo6</name>
    <name evidence="4" type="ORF">AKJ56_01950</name>
</gene>
<proteinExistence type="inferred from homology"/>
<dbReference type="InterPro" id="IPR006111">
    <property type="entry name" value="Rpo6/Rpb6"/>
</dbReference>
<evidence type="ECO:0000256" key="1">
    <source>
        <dbReference type="ARBA" id="ARBA00022478"/>
    </source>
</evidence>
<dbReference type="InterPro" id="IPR006110">
    <property type="entry name" value="Pol_omega/Rpo6/RPB6"/>
</dbReference>
<dbReference type="Pfam" id="PF01192">
    <property type="entry name" value="RNA_pol_Rpb6"/>
    <property type="match status" value="1"/>
</dbReference>
<comment type="similarity">
    <text evidence="3">Belongs to the archaeal Rpo6/eukaryotic RPB6 RNA polymerase subunit family.</text>
</comment>
<reference evidence="4 5" key="1">
    <citation type="journal article" date="2016" name="Sci. Rep.">
        <title>Metabolic traits of an uncultured archaeal lineage -MSBL1- from brine pools of the Red Sea.</title>
        <authorList>
            <person name="Mwirichia R."/>
            <person name="Alam I."/>
            <person name="Rashid M."/>
            <person name="Vinu M."/>
            <person name="Ba-Alawi W."/>
            <person name="Anthony Kamau A."/>
            <person name="Kamanda Ngugi D."/>
            <person name="Goker M."/>
            <person name="Klenk H.P."/>
            <person name="Bajic V."/>
            <person name="Stingl U."/>
        </authorList>
    </citation>
    <scope>NUCLEOTIDE SEQUENCE [LARGE SCALE GENOMIC DNA]</scope>
    <source>
        <strain evidence="4">SCGC-AAA382N08</strain>
    </source>
</reference>
<dbReference type="EC" id="2.7.7.6" evidence="3"/>
<evidence type="ECO:0000256" key="2">
    <source>
        <dbReference type="ARBA" id="ARBA00023163"/>
    </source>
</evidence>
<dbReference type="GO" id="GO:0006366">
    <property type="term" value="P:transcription by RNA polymerase II"/>
    <property type="evidence" value="ECO:0007669"/>
    <property type="project" value="TreeGrafter"/>
</dbReference>
<dbReference type="PANTHER" id="PTHR47227:SF5">
    <property type="entry name" value="DNA-DIRECTED RNA POLYMERASES I, II, AND III SUBUNIT RPABC2"/>
    <property type="match status" value="1"/>
</dbReference>
<dbReference type="InterPro" id="IPR036161">
    <property type="entry name" value="RPB6/omega-like_sf"/>
</dbReference>
<dbReference type="EMBL" id="LHYJ01000030">
    <property type="protein sequence ID" value="KXB08056.1"/>
    <property type="molecule type" value="Genomic_DNA"/>
</dbReference>
<comment type="caution">
    <text evidence="4">The sequence shown here is derived from an EMBL/GenBank/DDBJ whole genome shotgun (WGS) entry which is preliminary data.</text>
</comment>
<dbReference type="GO" id="GO:0003677">
    <property type="term" value="F:DNA binding"/>
    <property type="evidence" value="ECO:0007669"/>
    <property type="project" value="UniProtKB-UniRule"/>
</dbReference>
<dbReference type="PROSITE" id="PS01111">
    <property type="entry name" value="RNA_POL_K_14KD"/>
    <property type="match status" value="1"/>
</dbReference>
<comment type="subunit">
    <text evidence="3">Part of the RNA polymerase complex.</text>
</comment>
<dbReference type="PANTHER" id="PTHR47227">
    <property type="entry name" value="DNA-DIRECTED RNA POLYMERASE SUBUNIT K"/>
    <property type="match status" value="1"/>
</dbReference>
<name>A0A133VNN4_9EURY</name>
<comment type="function">
    <text evidence="3">DNA-dependent RNA polymerase (RNAP) catalyzes the transcription of DNA into RNA using the four ribonucleoside triphosphates as substrates.</text>
</comment>